<organism evidence="3 4">
    <name type="scientific">Gnathostoma spinigerum</name>
    <dbReference type="NCBI Taxonomy" id="75299"/>
    <lineage>
        <taxon>Eukaryota</taxon>
        <taxon>Metazoa</taxon>
        <taxon>Ecdysozoa</taxon>
        <taxon>Nematoda</taxon>
        <taxon>Chromadorea</taxon>
        <taxon>Rhabditida</taxon>
        <taxon>Spirurina</taxon>
        <taxon>Gnathostomatomorpha</taxon>
        <taxon>Gnathostomatoidea</taxon>
        <taxon>Gnathostomatidae</taxon>
        <taxon>Gnathostoma</taxon>
    </lineage>
</organism>
<keyword evidence="4" id="KW-1185">Reference proteome</keyword>
<keyword evidence="2" id="KW-0732">Signal</keyword>
<comment type="caution">
    <text evidence="3">The sequence shown here is derived from an EMBL/GenBank/DDBJ whole genome shotgun (WGS) entry which is preliminary data.</text>
</comment>
<name>A0ABD6EKM2_9BILA</name>
<evidence type="ECO:0000313" key="4">
    <source>
        <dbReference type="Proteomes" id="UP001608902"/>
    </source>
</evidence>
<feature type="chain" id="PRO_5044878781" evidence="2">
    <location>
        <begin position="26"/>
        <end position="251"/>
    </location>
</feature>
<evidence type="ECO:0000256" key="2">
    <source>
        <dbReference type="SAM" id="SignalP"/>
    </source>
</evidence>
<dbReference type="Proteomes" id="UP001608902">
    <property type="component" value="Unassembled WGS sequence"/>
</dbReference>
<proteinExistence type="predicted"/>
<sequence>MHIKYASVYLGFFLIIYVVDTLANATQPQICWNGMDGVINGQVGNATMVARPCKNPNALCVSMTYCARSNTIPEEYEYGYAHYCQDEPIATLPAGINQKCNIAIKGITQFRKECRTVLTNAVGDNNIVYRMCCFPCPTNTACNFQPPEIDSPCNGQPWSRVPMTKATTTATRPTTTTTKTTTATTTTTKTTTTTSTATTTTSTTKPHPSTTTKATITSTHSSNETTTKGVASFANSNIAIAVLVPFILFIC</sequence>
<feature type="region of interest" description="Disordered" evidence="1">
    <location>
        <begin position="167"/>
        <end position="226"/>
    </location>
</feature>
<evidence type="ECO:0000313" key="3">
    <source>
        <dbReference type="EMBL" id="MFH4977122.1"/>
    </source>
</evidence>
<dbReference type="EMBL" id="JBGFUD010002072">
    <property type="protein sequence ID" value="MFH4977122.1"/>
    <property type="molecule type" value="Genomic_DNA"/>
</dbReference>
<dbReference type="AlphaFoldDB" id="A0ABD6EKM2"/>
<evidence type="ECO:0000256" key="1">
    <source>
        <dbReference type="SAM" id="MobiDB-lite"/>
    </source>
</evidence>
<protein>
    <submittedName>
        <fullName evidence="3">Uncharacterized protein</fullName>
    </submittedName>
</protein>
<feature type="signal peptide" evidence="2">
    <location>
        <begin position="1"/>
        <end position="25"/>
    </location>
</feature>
<reference evidence="3 4" key="1">
    <citation type="submission" date="2024-08" db="EMBL/GenBank/DDBJ databases">
        <title>Gnathostoma spinigerum genome.</title>
        <authorList>
            <person name="Gonzalez-Bertolin B."/>
            <person name="Monzon S."/>
            <person name="Zaballos A."/>
            <person name="Jimenez P."/>
            <person name="Dekumyoy P."/>
            <person name="Varona S."/>
            <person name="Cuesta I."/>
            <person name="Sumanam S."/>
            <person name="Adisakwattana P."/>
            <person name="Gasser R.B."/>
            <person name="Hernandez-Gonzalez A."/>
            <person name="Young N.D."/>
            <person name="Perteguer M.J."/>
        </authorList>
    </citation>
    <scope>NUCLEOTIDE SEQUENCE [LARGE SCALE GENOMIC DNA]</scope>
    <source>
        <strain evidence="3">AL3</strain>
        <tissue evidence="3">Liver</tissue>
    </source>
</reference>
<accession>A0ABD6EKM2</accession>
<feature type="compositionally biased region" description="Low complexity" evidence="1">
    <location>
        <begin position="167"/>
        <end position="222"/>
    </location>
</feature>
<gene>
    <name evidence="3" type="ORF">AB6A40_003831</name>
</gene>